<feature type="region of interest" description="Disordered" evidence="1">
    <location>
        <begin position="1"/>
        <end position="261"/>
    </location>
</feature>
<feature type="compositionally biased region" description="Low complexity" evidence="1">
    <location>
        <begin position="116"/>
        <end position="126"/>
    </location>
</feature>
<feature type="compositionally biased region" description="Polar residues" evidence="1">
    <location>
        <begin position="903"/>
        <end position="916"/>
    </location>
</feature>
<comment type="caution">
    <text evidence="2">The sequence shown here is derived from an EMBL/GenBank/DDBJ whole genome shotgun (WGS) entry which is preliminary data.</text>
</comment>
<feature type="compositionally biased region" description="Low complexity" evidence="1">
    <location>
        <begin position="192"/>
        <end position="213"/>
    </location>
</feature>
<feature type="compositionally biased region" description="Low complexity" evidence="1">
    <location>
        <begin position="37"/>
        <end position="48"/>
    </location>
</feature>
<keyword evidence="3" id="KW-1185">Reference proteome</keyword>
<dbReference type="STRING" id="41688.A0A2N3NAL6"/>
<feature type="compositionally biased region" description="Polar residues" evidence="1">
    <location>
        <begin position="15"/>
        <end position="35"/>
    </location>
</feature>
<feature type="region of interest" description="Disordered" evidence="1">
    <location>
        <begin position="892"/>
        <end position="924"/>
    </location>
</feature>
<evidence type="ECO:0000313" key="2">
    <source>
        <dbReference type="EMBL" id="PKS09483.1"/>
    </source>
</evidence>
<feature type="compositionally biased region" description="Polar residues" evidence="1">
    <location>
        <begin position="139"/>
        <end position="163"/>
    </location>
</feature>
<proteinExistence type="predicted"/>
<dbReference type="EMBL" id="NLAX01000010">
    <property type="protein sequence ID" value="PKS09483.1"/>
    <property type="molecule type" value="Genomic_DNA"/>
</dbReference>
<evidence type="ECO:0000313" key="3">
    <source>
        <dbReference type="Proteomes" id="UP000233524"/>
    </source>
</evidence>
<dbReference type="Proteomes" id="UP000233524">
    <property type="component" value="Unassembled WGS sequence"/>
</dbReference>
<sequence length="1184" mass="129227">MPPFKLLKRAAFGRPSNTSTDELSPSGKTTTSARTSPEGIGQVQQPQQPLSPPGLAASGGVISDYGGTQAAVQATDPPPQARAQTESPVPGPLHLSQQQQAQQQHPPPPQDQLRGQSSAQSPSQSPHNAHPTRRGSTRDFFQSLLSRTSSLKPRSPASSTISRAATVRKASKAPLQTPPPSNSSVSANLHNSPSRAGALAAADSSPSPPLANSRQKPRGTGAVSPETPLSPKSPINANKPLPSPPPPGSEEANGPPPKPVLKLDRIMTTLSDSDIERLFSGAPQYFARSEGHNTGAPHPSVAFPWDEELSIRDLTDHTQIENHAWRCATAWPHITRGARRNSNGAHDKARAHFYPRCRERPNMLSMLGLEKGTIGYQAALELSVSDALQEEQFGFGSLGCKSHIILEHRQKLVSSKDGLRFLREEFVLDQLIKNGKRYKDGLLSRDRSSELYNDLFLHILHPPNRIIDHGDPYSLVVQIQALIKVLAAPNIWFDFSRFEWRIRLGQVLWGTVDGGDEIADGTSITDADSVSECIQERFWLLLQILLACELLIRLDAITAGEELGVESIHPDDVRRFERDANTTVKWSLILARVWLENITVIKKEPDLAVPKGHHNPIGWLAALTERMNLHSHRRTKSQQDGKLTSYTVIGMHGERQIDGLIHFARKLRWPDIDAYEARIMDNARTVNDSTSVAGTPRTSLDDAPRPSTSSSLQKHKTRALRLRRRKVQAALNRQGWLSKSYISGLVLPGDCLSHFLMATLLENDKDAMQALGPVANLVGGFVYHGKSFWSTACIVGRVLAAGRGSAECMGWISSDVIPRGFSDGWVNVAVDEIDGEPEKTGRRARLWDKHNVEKDSDVLGNADPAFVFPADFIIPVEDNYIDSPPSVSIAFQSLDLSPPTDPLETTPSPTEESGNSFPFDVNGPPKIQTYPSSMTFAVRKEGDSFPTEFTFSLSREVYFVTAHPCAPSPYVKFVKSPSSPTIQQIDVSGTGVSTGKISTAASVSGHPLHKFFTYTVIHLSELLKRRSESLDALLNNTPAARRPSLTPAQNKPPSVLIVDCITNFPRNAPTDPTPTSPVVSDIDANGDNISPMDTILSPPPPTSSHSSSTSFGAEFASRYAGPAAGAMYMETRRRQFGSDMEILARAICAEKGWNALVSRRRRGCLACAIREAGALDWKVIIRVD</sequence>
<gene>
    <name evidence="2" type="ORF">jhhlp_004100</name>
</gene>
<accession>A0A2N3NAL6</accession>
<evidence type="ECO:0000256" key="1">
    <source>
        <dbReference type="SAM" id="MobiDB-lite"/>
    </source>
</evidence>
<dbReference type="InParanoid" id="A0A2N3NAL6"/>
<reference evidence="2 3" key="1">
    <citation type="journal article" date="2017" name="G3 (Bethesda)">
        <title>First Draft Genome Sequence of the Pathogenic Fungus Lomentospora prolificans (Formerly Scedosporium prolificans).</title>
        <authorList>
            <person name="Luo R."/>
            <person name="Zimin A."/>
            <person name="Workman R."/>
            <person name="Fan Y."/>
            <person name="Pertea G."/>
            <person name="Grossman N."/>
            <person name="Wear M.P."/>
            <person name="Jia B."/>
            <person name="Miller H."/>
            <person name="Casadevall A."/>
            <person name="Timp W."/>
            <person name="Zhang S.X."/>
            <person name="Salzberg S.L."/>
        </authorList>
    </citation>
    <scope>NUCLEOTIDE SEQUENCE [LARGE SCALE GENOMIC DNA]</scope>
    <source>
        <strain evidence="2 3">JHH-5317</strain>
    </source>
</reference>
<feature type="compositionally biased region" description="Pro residues" evidence="1">
    <location>
        <begin position="241"/>
        <end position="259"/>
    </location>
</feature>
<dbReference type="PANTHER" id="PTHR42345:SF2">
    <property type="entry name" value="HELICASE-LIKE PROTEIN"/>
    <property type="match status" value="1"/>
</dbReference>
<organism evidence="2 3">
    <name type="scientific">Lomentospora prolificans</name>
    <dbReference type="NCBI Taxonomy" id="41688"/>
    <lineage>
        <taxon>Eukaryota</taxon>
        <taxon>Fungi</taxon>
        <taxon>Dikarya</taxon>
        <taxon>Ascomycota</taxon>
        <taxon>Pezizomycotina</taxon>
        <taxon>Sordariomycetes</taxon>
        <taxon>Hypocreomycetidae</taxon>
        <taxon>Microascales</taxon>
        <taxon>Microascaceae</taxon>
        <taxon>Lomentospora</taxon>
    </lineage>
</organism>
<dbReference type="PANTHER" id="PTHR42345">
    <property type="entry name" value="TPR_REGION DOMAIN-CONTAINING PROTEIN"/>
    <property type="match status" value="1"/>
</dbReference>
<feature type="region of interest" description="Disordered" evidence="1">
    <location>
        <begin position="688"/>
        <end position="717"/>
    </location>
</feature>
<feature type="compositionally biased region" description="Polar residues" evidence="1">
    <location>
        <begin position="688"/>
        <end position="698"/>
    </location>
</feature>
<dbReference type="VEuPathDB" id="FungiDB:jhhlp_004100"/>
<name>A0A2N3NAL6_9PEZI</name>
<dbReference type="AlphaFoldDB" id="A0A2N3NAL6"/>
<dbReference type="OrthoDB" id="5420387at2759"/>
<protein>
    <submittedName>
        <fullName evidence="2">Uncharacterized protein</fullName>
    </submittedName>
</protein>
<feature type="compositionally biased region" description="Polar residues" evidence="1">
    <location>
        <begin position="182"/>
        <end position="191"/>
    </location>
</feature>